<name>A0A1W9Z712_MYCAI</name>
<proteinExistence type="inferred from homology"/>
<keyword evidence="3 6" id="KW-0418">Kinase</keyword>
<dbReference type="AlphaFoldDB" id="A0A1W9Z712"/>
<feature type="domain" description="HipA N-terminal subdomain 1" evidence="5">
    <location>
        <begin position="14"/>
        <end position="118"/>
    </location>
</feature>
<evidence type="ECO:0000313" key="6">
    <source>
        <dbReference type="EMBL" id="ORA08308.1"/>
    </source>
</evidence>
<dbReference type="InterPro" id="IPR012893">
    <property type="entry name" value="HipA-like_C"/>
</dbReference>
<keyword evidence="7" id="KW-1185">Reference proteome</keyword>
<gene>
    <name evidence="6" type="ORF">BST14_24455</name>
</gene>
<evidence type="ECO:0000256" key="1">
    <source>
        <dbReference type="ARBA" id="ARBA00010164"/>
    </source>
</evidence>
<dbReference type="EMBL" id="MVHG01000099">
    <property type="protein sequence ID" value="ORA08308.1"/>
    <property type="molecule type" value="Genomic_DNA"/>
</dbReference>
<dbReference type="RefSeq" id="WP_083066896.1">
    <property type="nucleotide sequence ID" value="NZ_MVHG01000099.1"/>
</dbReference>
<comment type="similarity">
    <text evidence="1">Belongs to the HipA Ser/Thr kinase family.</text>
</comment>
<dbReference type="PANTHER" id="PTHR37419">
    <property type="entry name" value="SERINE/THREONINE-PROTEIN KINASE TOXIN HIPA"/>
    <property type="match status" value="1"/>
</dbReference>
<dbReference type="NCBIfam" id="TIGR03071">
    <property type="entry name" value="couple_hipA"/>
    <property type="match status" value="1"/>
</dbReference>
<dbReference type="Proteomes" id="UP000192707">
    <property type="component" value="Unassembled WGS sequence"/>
</dbReference>
<dbReference type="OrthoDB" id="3182374at2"/>
<evidence type="ECO:0000256" key="2">
    <source>
        <dbReference type="ARBA" id="ARBA00022679"/>
    </source>
</evidence>
<feature type="domain" description="HipA-like C-terminal" evidence="4">
    <location>
        <begin position="157"/>
        <end position="378"/>
    </location>
</feature>
<dbReference type="GO" id="GO:0005829">
    <property type="term" value="C:cytosol"/>
    <property type="evidence" value="ECO:0007669"/>
    <property type="project" value="TreeGrafter"/>
</dbReference>
<keyword evidence="2" id="KW-0808">Transferase</keyword>
<dbReference type="InterPro" id="IPR017508">
    <property type="entry name" value="HipA_N1"/>
</dbReference>
<dbReference type="InterPro" id="IPR052028">
    <property type="entry name" value="HipA_Ser/Thr_kinase"/>
</dbReference>
<protein>
    <submittedName>
        <fullName evidence="6">Protein kinase</fullName>
    </submittedName>
</protein>
<dbReference type="GO" id="GO:0004674">
    <property type="term" value="F:protein serine/threonine kinase activity"/>
    <property type="evidence" value="ECO:0007669"/>
    <property type="project" value="TreeGrafter"/>
</dbReference>
<dbReference type="Pfam" id="PF13657">
    <property type="entry name" value="Couple_hipA"/>
    <property type="match status" value="1"/>
</dbReference>
<reference evidence="6 7" key="1">
    <citation type="submission" date="2016-12" db="EMBL/GenBank/DDBJ databases">
        <title>The new phylogeny of genus Mycobacterium.</title>
        <authorList>
            <person name="Tortoli E."/>
            <person name="Trovato A."/>
            <person name="Cirillo D.M."/>
        </authorList>
    </citation>
    <scope>NUCLEOTIDE SEQUENCE [LARGE SCALE GENOMIC DNA]</scope>
    <source>
        <strain evidence="6 7">DSM 45069</strain>
    </source>
</reference>
<organism evidence="6 7">
    <name type="scientific">Mycobacterium arosiense ATCC BAA-1401 = DSM 45069</name>
    <dbReference type="NCBI Taxonomy" id="1265311"/>
    <lineage>
        <taxon>Bacteria</taxon>
        <taxon>Bacillati</taxon>
        <taxon>Actinomycetota</taxon>
        <taxon>Actinomycetes</taxon>
        <taxon>Mycobacteriales</taxon>
        <taxon>Mycobacteriaceae</taxon>
        <taxon>Mycobacterium</taxon>
        <taxon>Mycobacterium avium complex (MAC)</taxon>
    </lineage>
</organism>
<sequence>MTRSRLDLRDVTEADVYIGEDLAARLTRESSDTISFDYTADHRAAKSSIRERSVSWSLLRSGKYPVVTAGGAVPPFFAGLLPEGVRLGVVTSSTKTSADDHLTLLLAIGADTIGNVRVVPAGAAPARPLPMFEPKRDNNFRAVFARLTGSVDADPVGLAGVQPKVSAAMLSAPAQTRSGPAILKLNPVQYPLIVENEHFFMTMAAACGLRVAPTSLLHDDEGGSALLVTRFDRGGATRIAQEDACQVAGMYPASKYRIKTETAITALADACGRGGGSKLATVLELLKVVVFSWLIGNGDLHGKNLSIYNPDGVWQATPAYDLLCTQPYMRWRDPMALDLYGRANRLTRGDFLDAAERLGLRPRAITRMIDAIVDAAHDWPEKCGEIGFDERQTELLAQMLRKRIDSLR</sequence>
<dbReference type="Pfam" id="PF07804">
    <property type="entry name" value="HipA_C"/>
    <property type="match status" value="1"/>
</dbReference>
<comment type="caution">
    <text evidence="6">The sequence shown here is derived from an EMBL/GenBank/DDBJ whole genome shotgun (WGS) entry which is preliminary data.</text>
</comment>
<dbReference type="PANTHER" id="PTHR37419:SF1">
    <property type="entry name" value="SERINE_THREONINE-PROTEIN KINASE TOXIN HIPA"/>
    <property type="match status" value="1"/>
</dbReference>
<evidence type="ECO:0000256" key="3">
    <source>
        <dbReference type="ARBA" id="ARBA00022777"/>
    </source>
</evidence>
<accession>A0A1W9Z712</accession>
<evidence type="ECO:0000313" key="7">
    <source>
        <dbReference type="Proteomes" id="UP000192707"/>
    </source>
</evidence>
<evidence type="ECO:0000259" key="4">
    <source>
        <dbReference type="Pfam" id="PF07804"/>
    </source>
</evidence>
<evidence type="ECO:0000259" key="5">
    <source>
        <dbReference type="Pfam" id="PF13657"/>
    </source>
</evidence>